<evidence type="ECO:0000313" key="2">
    <source>
        <dbReference type="Proteomes" id="UP001630127"/>
    </source>
</evidence>
<sequence>MSMKRLNDISESVVKVLSTLVSFTIVEKREVPKVLATSVLLLGVAEKQLNGFVAGLSHIEPSSKGHNNAAKGKAAMMEELASDQMRNKDMSTDEIETFSVGKDGKPQRKQLKEDVHEIYQDVVRWSADSAKSLTLKEVAFHLMRLFKANIVDWLMFTKDWMTDITNVMAGTEAT</sequence>
<gene>
    <name evidence="1" type="ORF">ACH5RR_039517</name>
</gene>
<evidence type="ECO:0000313" key="1">
    <source>
        <dbReference type="EMBL" id="KAL3500424.1"/>
    </source>
</evidence>
<protein>
    <submittedName>
        <fullName evidence="1">Uncharacterized protein</fullName>
    </submittedName>
</protein>
<keyword evidence="2" id="KW-1185">Reference proteome</keyword>
<accession>A0ABD2Y1Y9</accession>
<organism evidence="1 2">
    <name type="scientific">Cinchona calisaya</name>
    <dbReference type="NCBI Taxonomy" id="153742"/>
    <lineage>
        <taxon>Eukaryota</taxon>
        <taxon>Viridiplantae</taxon>
        <taxon>Streptophyta</taxon>
        <taxon>Embryophyta</taxon>
        <taxon>Tracheophyta</taxon>
        <taxon>Spermatophyta</taxon>
        <taxon>Magnoliopsida</taxon>
        <taxon>eudicotyledons</taxon>
        <taxon>Gunneridae</taxon>
        <taxon>Pentapetalae</taxon>
        <taxon>asterids</taxon>
        <taxon>lamiids</taxon>
        <taxon>Gentianales</taxon>
        <taxon>Rubiaceae</taxon>
        <taxon>Cinchonoideae</taxon>
        <taxon>Cinchoneae</taxon>
        <taxon>Cinchona</taxon>
    </lineage>
</organism>
<name>A0ABD2Y1Y9_9GENT</name>
<dbReference type="AlphaFoldDB" id="A0ABD2Y1Y9"/>
<dbReference type="Proteomes" id="UP001630127">
    <property type="component" value="Unassembled WGS sequence"/>
</dbReference>
<proteinExistence type="predicted"/>
<reference evidence="1 2" key="1">
    <citation type="submission" date="2024-11" db="EMBL/GenBank/DDBJ databases">
        <title>A near-complete genome assembly of Cinchona calisaya.</title>
        <authorList>
            <person name="Lian D.C."/>
            <person name="Zhao X.W."/>
            <person name="Wei L."/>
        </authorList>
    </citation>
    <scope>NUCLEOTIDE SEQUENCE [LARGE SCALE GENOMIC DNA]</scope>
    <source>
        <tissue evidence="1">Nenye</tissue>
    </source>
</reference>
<comment type="caution">
    <text evidence="1">The sequence shown here is derived from an EMBL/GenBank/DDBJ whole genome shotgun (WGS) entry which is preliminary data.</text>
</comment>
<dbReference type="EMBL" id="JBJUIK010000016">
    <property type="protein sequence ID" value="KAL3500424.1"/>
    <property type="molecule type" value="Genomic_DNA"/>
</dbReference>